<dbReference type="GO" id="GO:0046386">
    <property type="term" value="P:deoxyribose phosphate catabolic process"/>
    <property type="evidence" value="ECO:0007669"/>
    <property type="project" value="UniProtKB-UniPathway"/>
</dbReference>
<dbReference type="EC" id="4.1.2.4" evidence="3"/>
<dbReference type="AlphaFoldDB" id="A0A803JUD6"/>
<dbReference type="InParanoid" id="A0A803JUD6"/>
<dbReference type="InterPro" id="IPR011343">
    <property type="entry name" value="DeoC"/>
</dbReference>
<evidence type="ECO:0000256" key="6">
    <source>
        <dbReference type="ARBA" id="ARBA00031814"/>
    </source>
</evidence>
<dbReference type="InterPro" id="IPR013785">
    <property type="entry name" value="Aldolase_TIM"/>
</dbReference>
<keyword evidence="4" id="KW-0456">Lyase</keyword>
<dbReference type="PANTHER" id="PTHR10889:SF3">
    <property type="entry name" value="DEOXYRIBOSE-PHOSPHATE ALDOLASE"/>
    <property type="match status" value="1"/>
</dbReference>
<dbReference type="FunFam" id="3.20.20.70:FF:000214">
    <property type="entry name" value="Deoxyribose-phosphate aldolase"/>
    <property type="match status" value="1"/>
</dbReference>
<proteinExistence type="inferred from homology"/>
<protein>
    <recommendedName>
        <fullName evidence="3">deoxyribose-phosphate aldolase</fullName>
        <ecNumber evidence="3">4.1.2.4</ecNumber>
    </recommendedName>
    <alternativeName>
        <fullName evidence="7">2-deoxy-D-ribose 5-phosphate aldolase</fullName>
    </alternativeName>
    <alternativeName>
        <fullName evidence="6">Phosphodeoxyriboaldolase</fullName>
    </alternativeName>
</protein>
<dbReference type="Pfam" id="PF01791">
    <property type="entry name" value="DeoC"/>
    <property type="match status" value="1"/>
</dbReference>
<comment type="similarity">
    <text evidence="2">Belongs to the DeoC/FbaB aldolase family. DeoC type 2 subfamily.</text>
</comment>
<evidence type="ECO:0000256" key="2">
    <source>
        <dbReference type="ARBA" id="ARBA00009473"/>
    </source>
</evidence>
<evidence type="ECO:0000256" key="5">
    <source>
        <dbReference type="ARBA" id="ARBA00023270"/>
    </source>
</evidence>
<keyword evidence="5" id="KW-0704">Schiff base</keyword>
<name>A0A803JUD6_XENTR</name>
<comment type="catalytic activity">
    <reaction evidence="8">
        <text>2-deoxy-D-ribose 5-phosphate = D-glyceraldehyde 3-phosphate + acetaldehyde</text>
        <dbReference type="Rhea" id="RHEA:12821"/>
        <dbReference type="ChEBI" id="CHEBI:15343"/>
        <dbReference type="ChEBI" id="CHEBI:59776"/>
        <dbReference type="ChEBI" id="CHEBI:62877"/>
        <dbReference type="EC" id="4.1.2.4"/>
    </reaction>
</comment>
<dbReference type="Gene3D" id="3.20.20.70">
    <property type="entry name" value="Aldolase class I"/>
    <property type="match status" value="1"/>
</dbReference>
<reference evidence="9" key="2">
    <citation type="submission" date="2021-03" db="UniProtKB">
        <authorList>
            <consortium name="Ensembl"/>
        </authorList>
    </citation>
    <scope>IDENTIFICATION</scope>
</reference>
<evidence type="ECO:0000256" key="1">
    <source>
        <dbReference type="ARBA" id="ARBA00004816"/>
    </source>
</evidence>
<dbReference type="GO" id="GO:0004139">
    <property type="term" value="F:deoxyribose-phosphate aldolase activity"/>
    <property type="evidence" value="ECO:0007669"/>
    <property type="project" value="UniProtKB-EC"/>
</dbReference>
<dbReference type="GO" id="GO:0005737">
    <property type="term" value="C:cytoplasm"/>
    <property type="evidence" value="ECO:0007669"/>
    <property type="project" value="InterPro"/>
</dbReference>
<evidence type="ECO:0000256" key="8">
    <source>
        <dbReference type="ARBA" id="ARBA00048791"/>
    </source>
</evidence>
<dbReference type="PANTHER" id="PTHR10889">
    <property type="entry name" value="DEOXYRIBOSE-PHOSPHATE ALDOLASE"/>
    <property type="match status" value="1"/>
</dbReference>
<dbReference type="UniPathway" id="UPA00002">
    <property type="reaction ID" value="UER00468"/>
</dbReference>
<evidence type="ECO:0000256" key="7">
    <source>
        <dbReference type="ARBA" id="ARBA00032755"/>
    </source>
</evidence>
<comment type="pathway">
    <text evidence="1">Carbohydrate degradation; 2-deoxy-D-ribose 1-phosphate degradation; D-glyceraldehyde 3-phosphate and acetaldehyde from 2-deoxy-alpha-D-ribose 1-phosphate: step 2/2.</text>
</comment>
<evidence type="ECO:0000313" key="9">
    <source>
        <dbReference type="Ensembl" id="ENSXETP00000111587"/>
    </source>
</evidence>
<reference evidence="9" key="1">
    <citation type="journal article" date="2010" name="Science">
        <title>The genome of the Western clawed frog Xenopus tropicalis.</title>
        <authorList>
            <person name="Hellsten U."/>
            <person name="Harland R.M."/>
            <person name="Gilchrist M.J."/>
            <person name="Hendrix D."/>
            <person name="Jurka J."/>
            <person name="Kapitonov V."/>
            <person name="Ovcharenko I."/>
            <person name="Putnam N.H."/>
            <person name="Shu S."/>
            <person name="Taher L."/>
            <person name="Blitz I.L."/>
            <person name="Blumberg B."/>
            <person name="Dichmann D.S."/>
            <person name="Dubchak I."/>
            <person name="Amaya E."/>
            <person name="Detter J.C."/>
            <person name="Fletcher R."/>
            <person name="Gerhard D.S."/>
            <person name="Goodstein D."/>
            <person name="Graves T."/>
            <person name="Grigoriev I.V."/>
            <person name="Grimwood J."/>
            <person name="Kawashima T."/>
            <person name="Lindquist E."/>
            <person name="Lucas S.M."/>
            <person name="Mead P.E."/>
            <person name="Mitros T."/>
            <person name="Ogino H."/>
            <person name="Ohta Y."/>
            <person name="Poliakov A.V."/>
            <person name="Pollet N."/>
            <person name="Robert J."/>
            <person name="Salamov A."/>
            <person name="Sater A.K."/>
            <person name="Schmutz J."/>
            <person name="Terry A."/>
            <person name="Vize P.D."/>
            <person name="Warren W.C."/>
            <person name="Wells D."/>
            <person name="Wills A."/>
            <person name="Wilson R.K."/>
            <person name="Zimmerman L.B."/>
            <person name="Zorn A.M."/>
            <person name="Grainger R."/>
            <person name="Grammer T."/>
            <person name="Khokha M.K."/>
            <person name="Richardson P.M."/>
            <person name="Rokhsar D.S."/>
        </authorList>
    </citation>
    <scope>NUCLEOTIDE SEQUENCE [LARGE SCALE GENOMIC DNA]</scope>
    <source>
        <strain evidence="9">Nigerian</strain>
    </source>
</reference>
<accession>A0A803JUD6</accession>
<dbReference type="SMART" id="SM01133">
    <property type="entry name" value="DeoC"/>
    <property type="match status" value="1"/>
</dbReference>
<organism evidence="9">
    <name type="scientific">Xenopus tropicalis</name>
    <name type="common">Western clawed frog</name>
    <name type="synonym">Silurana tropicalis</name>
    <dbReference type="NCBI Taxonomy" id="8364"/>
    <lineage>
        <taxon>Eukaryota</taxon>
        <taxon>Metazoa</taxon>
        <taxon>Chordata</taxon>
        <taxon>Craniata</taxon>
        <taxon>Vertebrata</taxon>
        <taxon>Euteleostomi</taxon>
        <taxon>Amphibia</taxon>
        <taxon>Batrachia</taxon>
        <taxon>Anura</taxon>
        <taxon>Pipoidea</taxon>
        <taxon>Pipidae</taxon>
        <taxon>Xenopodinae</taxon>
        <taxon>Xenopus</taxon>
        <taxon>Silurana</taxon>
    </lineage>
</organism>
<dbReference type="GeneTree" id="ENSGT00390000007878"/>
<evidence type="ECO:0000256" key="4">
    <source>
        <dbReference type="ARBA" id="ARBA00023239"/>
    </source>
</evidence>
<gene>
    <name evidence="9" type="primary">dera</name>
</gene>
<evidence type="ECO:0000256" key="3">
    <source>
        <dbReference type="ARBA" id="ARBA00012515"/>
    </source>
</evidence>
<dbReference type="GO" id="GO:0009264">
    <property type="term" value="P:deoxyribonucleotide catabolic process"/>
    <property type="evidence" value="ECO:0007669"/>
    <property type="project" value="InterPro"/>
</dbReference>
<sequence>MSGRNPGTDLDLAWISRAQVNQPAVLRRAEQIQTRRTVKKDWQAAWLLRAVTCIDLTTLSGDDTPSNIHRLCFKAKRPIRDDLLQELKVEDLGITNGAVCVYPARVGDAVRALKEIGCNIPVASVATGFPAGQTPLKTRLEEVRLAVEDGASEIDIVINRTLALTGQWEALYKEIRLFRQACGDAHMKTILGIGELGSLTNVYRASLVAMMAGTLLLLYCPSSYPRPLSLIGDPLSLIQCTLFYILLPLSVPHPPSYLGSHLSPHFGPPYSSPSQSPMFLPSLSHLPLPLGPPYSSPSRSHIFLPLSAPHIPPPLGPPYSSPSRSPIFLPLSVPHIPPPLGPPYSSPLGPPYSSPSRSHIFLPLSAPHIPPPLGPPYSSPSRSPVFLPLLIPSSSPSRSTIFLLSVPRIPPPLGPPYSSPSRSPVFLPLSVPHIPPPLGPPYSSPSRSPIFLS</sequence>
<dbReference type="SUPFAM" id="SSF51569">
    <property type="entry name" value="Aldolase"/>
    <property type="match status" value="1"/>
</dbReference>
<dbReference type="Ensembl" id="ENSXETT00000105320">
    <property type="protein sequence ID" value="ENSXETP00000111587"/>
    <property type="gene ID" value="ENSXETG00000043295"/>
</dbReference>
<dbReference type="InterPro" id="IPR002915">
    <property type="entry name" value="DeoC/FbaB/LacD_aldolase"/>
</dbReference>